<dbReference type="RefSeq" id="WP_120244896.1">
    <property type="nucleotide sequence ID" value="NZ_RAPO01000002.1"/>
</dbReference>
<evidence type="ECO:0000313" key="2">
    <source>
        <dbReference type="Proteomes" id="UP000283805"/>
    </source>
</evidence>
<name>A0A419WJK7_9EURY</name>
<keyword evidence="2" id="KW-1185">Reference proteome</keyword>
<sequence length="680" mass="78607">MSENPNTILETAIQLEQTNENAELELATLKTRNNFETYFTDDIVHIRAITYSDSPETLLNLLENVGTDDISLEVVIGDNTLDYRKKLRGKEQLATKLDRLQRDNRLQILLAATKGNEVHTKLYILQHRDGSRTNILGSPNLSEQGWGSTRQKNAIAVFRTDGDQPLDNVFDHWYDEHKRYGEPFMEDLTEQLEDVDSDEKREEIIHAWIDGRTTSQEEEAELEQELTEKLDEANVETATIIGEFEDPDLTLAVTDNPEEADETLSQSLNGYSDYLPKLEEETRSFDASVDGKTLRASPGAISKHAKEKFGAPKMWFNSDDQLILQTPTQKQLKLTRELPDDPDRIDQALEYLEEYFETVDNFGRTDHAKAVKAQMWEAIIWFFWAPFINRYAAVYKEHGIDLDKYLPSLYVYGEPGSGKGTLSRYAFHLLSDGHVEEPEDGDSLNKTRLRSVRNVDSVFPVVFDDIDPNDLDTETFLNFRQKHWTGEVDIPALAFISNDNLPRNRIQHRAKILNFDIQFKDTHRTAKYVNDLTNRSNPVFTWFAHLFKDRDVIMRSEDADTLAEAREVFKELYQRADRELPEYFPDEPAEKKYDIGKWMWEDAYESGLVEFKRRNGNLIAEFDDSLSVYSSVRKYARTLPKETRAQQDGNQILIRAEQQALDWFPFDTDSNGGFLNRLLS</sequence>
<gene>
    <name evidence="1" type="ORF">ATJ93_2509</name>
</gene>
<reference evidence="1 2" key="1">
    <citation type="submission" date="2018-09" db="EMBL/GenBank/DDBJ databases">
        <title>Genomic Encyclopedia of Archaeal and Bacterial Type Strains, Phase II (KMG-II): from individual species to whole genera.</title>
        <authorList>
            <person name="Goeker M."/>
        </authorList>
    </citation>
    <scope>NUCLEOTIDE SEQUENCE [LARGE SCALE GENOMIC DNA]</scope>
    <source>
        <strain evidence="1 2">DSM 13151</strain>
    </source>
</reference>
<accession>A0A419WJK7</accession>
<organism evidence="1 2">
    <name type="scientific">Halopiger aswanensis</name>
    <dbReference type="NCBI Taxonomy" id="148449"/>
    <lineage>
        <taxon>Archaea</taxon>
        <taxon>Methanobacteriati</taxon>
        <taxon>Methanobacteriota</taxon>
        <taxon>Stenosarchaea group</taxon>
        <taxon>Halobacteria</taxon>
        <taxon>Halobacteriales</taxon>
        <taxon>Natrialbaceae</taxon>
        <taxon>Halopiger</taxon>
    </lineage>
</organism>
<dbReference type="OrthoDB" id="319788at2157"/>
<protein>
    <recommendedName>
        <fullName evidence="3">Phospholipase D-like protein</fullName>
    </recommendedName>
</protein>
<dbReference type="EMBL" id="RAPO01000002">
    <property type="protein sequence ID" value="RKD95648.1"/>
    <property type="molecule type" value="Genomic_DNA"/>
</dbReference>
<dbReference type="Gene3D" id="3.30.870.10">
    <property type="entry name" value="Endonuclease Chain A"/>
    <property type="match status" value="1"/>
</dbReference>
<proteinExistence type="predicted"/>
<evidence type="ECO:0008006" key="3">
    <source>
        <dbReference type="Google" id="ProtNLM"/>
    </source>
</evidence>
<evidence type="ECO:0000313" key="1">
    <source>
        <dbReference type="EMBL" id="RKD95648.1"/>
    </source>
</evidence>
<dbReference type="Proteomes" id="UP000283805">
    <property type="component" value="Unassembled WGS sequence"/>
</dbReference>
<dbReference type="AlphaFoldDB" id="A0A419WJK7"/>
<comment type="caution">
    <text evidence="1">The sequence shown here is derived from an EMBL/GenBank/DDBJ whole genome shotgun (WGS) entry which is preliminary data.</text>
</comment>